<dbReference type="GO" id="GO:0036297">
    <property type="term" value="P:interstrand cross-link repair"/>
    <property type="evidence" value="ECO:0007669"/>
    <property type="project" value="InterPro"/>
</dbReference>
<evidence type="ECO:0000256" key="2">
    <source>
        <dbReference type="ARBA" id="ARBA00022833"/>
    </source>
</evidence>
<evidence type="ECO:0000313" key="5">
    <source>
        <dbReference type="Proteomes" id="UP000046392"/>
    </source>
</evidence>
<evidence type="ECO:0000313" key="6">
    <source>
        <dbReference type="WBParaSite" id="SPAL_0000367400.1"/>
    </source>
</evidence>
<feature type="domain" description="RING-type" evidence="4">
    <location>
        <begin position="15"/>
        <end position="63"/>
    </location>
</feature>
<dbReference type="InterPro" id="IPR036322">
    <property type="entry name" value="WD40_repeat_dom_sf"/>
</dbReference>
<dbReference type="InterPro" id="IPR001841">
    <property type="entry name" value="Znf_RING"/>
</dbReference>
<dbReference type="GO" id="GO:0004842">
    <property type="term" value="F:ubiquitin-protein transferase activity"/>
    <property type="evidence" value="ECO:0007669"/>
    <property type="project" value="InterPro"/>
</dbReference>
<organism evidence="5 6">
    <name type="scientific">Strongyloides papillosus</name>
    <name type="common">Intestinal threadworm</name>
    <dbReference type="NCBI Taxonomy" id="174720"/>
    <lineage>
        <taxon>Eukaryota</taxon>
        <taxon>Metazoa</taxon>
        <taxon>Ecdysozoa</taxon>
        <taxon>Nematoda</taxon>
        <taxon>Chromadorea</taxon>
        <taxon>Rhabditida</taxon>
        <taxon>Tylenchina</taxon>
        <taxon>Panagrolaimomorpha</taxon>
        <taxon>Strongyloidoidea</taxon>
        <taxon>Strongyloididae</taxon>
        <taxon>Strongyloides</taxon>
    </lineage>
</organism>
<proteinExistence type="predicted"/>
<reference evidence="6" key="1">
    <citation type="submission" date="2017-02" db="UniProtKB">
        <authorList>
            <consortium name="WormBaseParasite"/>
        </authorList>
    </citation>
    <scope>IDENTIFICATION</scope>
</reference>
<dbReference type="AlphaFoldDB" id="A0A0N5BCC5"/>
<dbReference type="InterPro" id="IPR013083">
    <property type="entry name" value="Znf_RING/FYVE/PHD"/>
</dbReference>
<dbReference type="GO" id="GO:0008270">
    <property type="term" value="F:zinc ion binding"/>
    <property type="evidence" value="ECO:0007669"/>
    <property type="project" value="UniProtKB-KW"/>
</dbReference>
<protein>
    <submittedName>
        <fullName evidence="6">RING-type domain-containing protein</fullName>
    </submittedName>
</protein>
<sequence>MFNYRYTFFQMPFICNICSEPFTTPGTNHAVCSTICGHLMGKSCIEKWKETRPSYRFNCPTCHTILNSNDYHPVYDLPDEVFNSTPDVPLRHRLNEEEVVRHYLFNYCTQEPAFFRNLEGNFSVSIELFDTYNEYVLVVGFTSKPDKNTQFIEMVESSSGIKCFSEELGPNVCTSLAFNKYRDDAVEFCIGFEDGFIKRGVCSVNLLKFFIVNEYSSDFGKIYSMCYIGKDQFAFSVGEGAVFVCNINNLSETKDWVRLYRSDRSTITNLQKLSDTAVLGIMNNKIYVFERDKMSYVLYSVDNKNITNYTLNSQNNMIIVFCSSEDSIEETTSESQSYILRISNKSKIEGYQNFFITNVIHTETYQFPLQFKTSFFVSSDLDQKLIYLFVPNLKSRVLEAIQLGGKRDCLSKEPFENLDECIGVYCLGRPQLFLTDILRMKVVLIFKKKFYALNFYYPIND</sequence>
<evidence type="ECO:0000259" key="4">
    <source>
        <dbReference type="PROSITE" id="PS50089"/>
    </source>
</evidence>
<keyword evidence="2" id="KW-0862">Zinc</keyword>
<name>A0A0N5BCC5_STREA</name>
<dbReference type="GO" id="GO:0005634">
    <property type="term" value="C:nucleus"/>
    <property type="evidence" value="ECO:0007669"/>
    <property type="project" value="InterPro"/>
</dbReference>
<evidence type="ECO:0000256" key="3">
    <source>
        <dbReference type="PROSITE-ProRule" id="PRU00175"/>
    </source>
</evidence>
<accession>A0A0N5BCC5</accession>
<dbReference type="STRING" id="174720.A0A0N5BCC5"/>
<dbReference type="PROSITE" id="PS50089">
    <property type="entry name" value="ZF_RING_2"/>
    <property type="match status" value="1"/>
</dbReference>
<dbReference type="InterPro" id="IPR037381">
    <property type="entry name" value="RFWD3"/>
</dbReference>
<dbReference type="SUPFAM" id="SSF57850">
    <property type="entry name" value="RING/U-box"/>
    <property type="match status" value="1"/>
</dbReference>
<evidence type="ECO:0000256" key="1">
    <source>
        <dbReference type="ARBA" id="ARBA00022771"/>
    </source>
</evidence>
<dbReference type="Gene3D" id="3.30.40.10">
    <property type="entry name" value="Zinc/RING finger domain, C3HC4 (zinc finger)"/>
    <property type="match status" value="1"/>
</dbReference>
<keyword evidence="1 3" id="KW-0479">Metal-binding</keyword>
<dbReference type="WBParaSite" id="SPAL_0000367400.1">
    <property type="protein sequence ID" value="SPAL_0000367400.1"/>
    <property type="gene ID" value="SPAL_0000367400"/>
</dbReference>
<dbReference type="PANTHER" id="PTHR16047">
    <property type="entry name" value="RFWD3 PROTEIN"/>
    <property type="match status" value="1"/>
</dbReference>
<dbReference type="Proteomes" id="UP000046392">
    <property type="component" value="Unplaced"/>
</dbReference>
<dbReference type="GO" id="GO:0016567">
    <property type="term" value="P:protein ubiquitination"/>
    <property type="evidence" value="ECO:0007669"/>
    <property type="project" value="InterPro"/>
</dbReference>
<dbReference type="SUPFAM" id="SSF50978">
    <property type="entry name" value="WD40 repeat-like"/>
    <property type="match status" value="1"/>
</dbReference>
<keyword evidence="5" id="KW-1185">Reference proteome</keyword>
<keyword evidence="1 3" id="KW-0863">Zinc-finger</keyword>
<dbReference type="PANTHER" id="PTHR16047:SF7">
    <property type="entry name" value="E3 UBIQUITIN-PROTEIN LIGASE RFWD3"/>
    <property type="match status" value="1"/>
</dbReference>